<proteinExistence type="predicted"/>
<keyword evidence="2" id="KW-1185">Reference proteome</keyword>
<evidence type="ECO:0000313" key="1">
    <source>
        <dbReference type="EnsemblPlants" id="OMERI06G15990.2"/>
    </source>
</evidence>
<protein>
    <submittedName>
        <fullName evidence="1">Uncharacterized protein</fullName>
    </submittedName>
</protein>
<evidence type="ECO:0000313" key="2">
    <source>
        <dbReference type="Proteomes" id="UP000008021"/>
    </source>
</evidence>
<reference evidence="1" key="1">
    <citation type="submission" date="2015-04" db="UniProtKB">
        <authorList>
            <consortium name="EnsemblPlants"/>
        </authorList>
    </citation>
    <scope>IDENTIFICATION</scope>
</reference>
<organism evidence="1">
    <name type="scientific">Oryza meridionalis</name>
    <dbReference type="NCBI Taxonomy" id="40149"/>
    <lineage>
        <taxon>Eukaryota</taxon>
        <taxon>Viridiplantae</taxon>
        <taxon>Streptophyta</taxon>
        <taxon>Embryophyta</taxon>
        <taxon>Tracheophyta</taxon>
        <taxon>Spermatophyta</taxon>
        <taxon>Magnoliopsida</taxon>
        <taxon>Liliopsida</taxon>
        <taxon>Poales</taxon>
        <taxon>Poaceae</taxon>
        <taxon>BOP clade</taxon>
        <taxon>Oryzoideae</taxon>
        <taxon>Oryzeae</taxon>
        <taxon>Oryzinae</taxon>
        <taxon>Oryza</taxon>
    </lineage>
</organism>
<name>A0A0E0E1U4_9ORYZ</name>
<dbReference type="Proteomes" id="UP000008021">
    <property type="component" value="Chromosome 6"/>
</dbReference>
<dbReference type="EnsemblPlants" id="OMERI06G15990.2">
    <property type="protein sequence ID" value="OMERI06G15990.2"/>
    <property type="gene ID" value="OMERI06G15990"/>
</dbReference>
<reference evidence="1" key="2">
    <citation type="submission" date="2018-05" db="EMBL/GenBank/DDBJ databases">
        <title>OmerRS3 (Oryza meridionalis Reference Sequence Version 3).</title>
        <authorList>
            <person name="Zhang J."/>
            <person name="Kudrna D."/>
            <person name="Lee S."/>
            <person name="Talag J."/>
            <person name="Welchert J."/>
            <person name="Wing R.A."/>
        </authorList>
    </citation>
    <scope>NUCLEOTIDE SEQUENCE [LARGE SCALE GENOMIC DNA]</scope>
    <source>
        <strain evidence="1">cv. OR44</strain>
    </source>
</reference>
<dbReference type="Gramene" id="OMERI06G15990.2">
    <property type="protein sequence ID" value="OMERI06G15990.2"/>
    <property type="gene ID" value="OMERI06G15990"/>
</dbReference>
<dbReference type="AlphaFoldDB" id="A0A0E0E1U4"/>
<dbReference type="HOGENOM" id="CLU_085537_0_0_1"/>
<sequence>MLCKRCVKRINGWLRRLSGIGGTKEKLQAKDYTTDFTLIVWSTICSVHHSLTVDENRWTAWAFVVGDEPWASIFEKIDSLPWIDGMGSYVPLHPAGGKGQCKVCYDKDFSLTCVIDSLCEGFPPISFCEHCCSKHHGKEQISNSTNTELFGQLHGMLKLLKNKTYLRGSQPDSDVNSFLRDAFCFDCECGFAQILCGHHKSHSWVGITQYLDQTCVVIPNDATGASYYAFDGVQEFSSARAPGCHLVPLHGREASRCSVCQRRLNSAEYKDYTCSLLCKLNQEY</sequence>
<accession>A0A0E0E1U4</accession>